<evidence type="ECO:0000256" key="18">
    <source>
        <dbReference type="RuleBase" id="RU003938"/>
    </source>
</evidence>
<evidence type="ECO:0000256" key="13">
    <source>
        <dbReference type="ARBA" id="ARBA00022989"/>
    </source>
</evidence>
<evidence type="ECO:0000256" key="8">
    <source>
        <dbReference type="ARBA" id="ARBA00022475"/>
    </source>
</evidence>
<dbReference type="GO" id="GO:0016024">
    <property type="term" value="P:CDP-diacylglycerol biosynthetic process"/>
    <property type="evidence" value="ECO:0007669"/>
    <property type="project" value="UniProtKB-UniPathway"/>
</dbReference>
<evidence type="ECO:0000256" key="5">
    <source>
        <dbReference type="ARBA" id="ARBA00010185"/>
    </source>
</evidence>
<keyword evidence="8" id="KW-1003">Cell membrane</keyword>
<evidence type="ECO:0000256" key="1">
    <source>
        <dbReference type="ARBA" id="ARBA00001698"/>
    </source>
</evidence>
<dbReference type="UniPathway" id="UPA00557">
    <property type="reaction ID" value="UER00614"/>
</dbReference>
<keyword evidence="16" id="KW-0594">Phospholipid biosynthesis</keyword>
<comment type="similarity">
    <text evidence="5 18">Belongs to the CDS family.</text>
</comment>
<evidence type="ECO:0000256" key="7">
    <source>
        <dbReference type="ARBA" id="ARBA00019373"/>
    </source>
</evidence>
<keyword evidence="9" id="KW-0444">Lipid biosynthesis</keyword>
<evidence type="ECO:0000256" key="16">
    <source>
        <dbReference type="ARBA" id="ARBA00023209"/>
    </source>
</evidence>
<comment type="catalytic activity">
    <reaction evidence="1 18">
        <text>a 1,2-diacyl-sn-glycero-3-phosphate + CTP + H(+) = a CDP-1,2-diacyl-sn-glycerol + diphosphate</text>
        <dbReference type="Rhea" id="RHEA:16229"/>
        <dbReference type="ChEBI" id="CHEBI:15378"/>
        <dbReference type="ChEBI" id="CHEBI:33019"/>
        <dbReference type="ChEBI" id="CHEBI:37563"/>
        <dbReference type="ChEBI" id="CHEBI:58332"/>
        <dbReference type="ChEBI" id="CHEBI:58608"/>
        <dbReference type="EC" id="2.7.7.41"/>
    </reaction>
</comment>
<evidence type="ECO:0000256" key="19">
    <source>
        <dbReference type="SAM" id="Phobius"/>
    </source>
</evidence>
<organism evidence="20 21">
    <name type="scientific">Bradyrhizobium lablabi</name>
    <dbReference type="NCBI Taxonomy" id="722472"/>
    <lineage>
        <taxon>Bacteria</taxon>
        <taxon>Pseudomonadati</taxon>
        <taxon>Pseudomonadota</taxon>
        <taxon>Alphaproteobacteria</taxon>
        <taxon>Hyphomicrobiales</taxon>
        <taxon>Nitrobacteraceae</taxon>
        <taxon>Bradyrhizobium</taxon>
    </lineage>
</organism>
<evidence type="ECO:0000256" key="17">
    <source>
        <dbReference type="ARBA" id="ARBA00023264"/>
    </source>
</evidence>
<name>A0A1M7EX63_9BRAD</name>
<dbReference type="InterPro" id="IPR000374">
    <property type="entry name" value="PC_trans"/>
</dbReference>
<comment type="pathway">
    <text evidence="3 18">Phospholipid metabolism; CDP-diacylglycerol biosynthesis; CDP-diacylglycerol from sn-glycerol 3-phosphate: step 3/3.</text>
</comment>
<proteinExistence type="inferred from homology"/>
<evidence type="ECO:0000256" key="10">
    <source>
        <dbReference type="ARBA" id="ARBA00022679"/>
    </source>
</evidence>
<keyword evidence="14" id="KW-0443">Lipid metabolism</keyword>
<evidence type="ECO:0000256" key="15">
    <source>
        <dbReference type="ARBA" id="ARBA00023136"/>
    </source>
</evidence>
<reference evidence="20 21" key="1">
    <citation type="submission" date="2016-11" db="EMBL/GenBank/DDBJ databases">
        <authorList>
            <person name="Jaros S."/>
            <person name="Januszkiewicz K."/>
            <person name="Wedrychowicz H."/>
        </authorList>
    </citation>
    <scope>NUCLEOTIDE SEQUENCE [LARGE SCALE GENOMIC DNA]</scope>
    <source>
        <strain evidence="20 21">GAS499</strain>
    </source>
</reference>
<sequence>MTDSKAAPAAMAEQGSRNLLVRILVALVLAPLAIAIAYAGGWPWAVLVTLAAAGLYVEWLMIIGVARETRVAASGTAALAISGLCLAVGWIDASLVAAGLGLAAVALLSPQRRIWAATGFLYAAAAEITSVLVRLDQVYGFVALILILLVVWVTDIGGYFAGRGIGGPKLWPQVSPKKTWAGAIGGFVASLAVAAGFAAFAKTVPPLKLGPLLLLAAALSVVSQLGDLFESAVKRRFGVKDSSHIIPGHGGLMDRLDGYVAAVVVAAIFGLLRGGVDGVGRGLMVW</sequence>
<dbReference type="GO" id="GO:0004605">
    <property type="term" value="F:phosphatidate cytidylyltransferase activity"/>
    <property type="evidence" value="ECO:0007669"/>
    <property type="project" value="UniProtKB-EC"/>
</dbReference>
<dbReference type="Proteomes" id="UP000189935">
    <property type="component" value="Chromosome I"/>
</dbReference>
<protein>
    <recommendedName>
        <fullName evidence="7 18">Phosphatidate cytidylyltransferase</fullName>
        <ecNumber evidence="6 18">2.7.7.41</ecNumber>
    </recommendedName>
</protein>
<comment type="pathway">
    <text evidence="4">Lipid metabolism.</text>
</comment>
<feature type="transmembrane region" description="Helical" evidence="19">
    <location>
        <begin position="258"/>
        <end position="276"/>
    </location>
</feature>
<feature type="transmembrane region" description="Helical" evidence="19">
    <location>
        <begin position="114"/>
        <end position="133"/>
    </location>
</feature>
<feature type="transmembrane region" description="Helical" evidence="19">
    <location>
        <begin position="78"/>
        <end position="108"/>
    </location>
</feature>
<keyword evidence="15 19" id="KW-0472">Membrane</keyword>
<feature type="transmembrane region" description="Helical" evidence="19">
    <location>
        <begin position="20"/>
        <end position="38"/>
    </location>
</feature>
<dbReference type="Pfam" id="PF01148">
    <property type="entry name" value="CTP_transf_1"/>
    <property type="match status" value="1"/>
</dbReference>
<feature type="transmembrane region" description="Helical" evidence="19">
    <location>
        <begin position="212"/>
        <end position="229"/>
    </location>
</feature>
<keyword evidence="17" id="KW-1208">Phospholipid metabolism</keyword>
<dbReference type="AlphaFoldDB" id="A0A1M7EX63"/>
<evidence type="ECO:0000256" key="4">
    <source>
        <dbReference type="ARBA" id="ARBA00005189"/>
    </source>
</evidence>
<evidence type="ECO:0000256" key="12">
    <source>
        <dbReference type="ARBA" id="ARBA00022695"/>
    </source>
</evidence>
<dbReference type="PROSITE" id="PS01315">
    <property type="entry name" value="CDS"/>
    <property type="match status" value="1"/>
</dbReference>
<comment type="subcellular location">
    <subcellularLocation>
        <location evidence="2">Cell membrane</location>
        <topology evidence="2">Multi-pass membrane protein</topology>
    </subcellularLocation>
</comment>
<evidence type="ECO:0000313" key="20">
    <source>
        <dbReference type="EMBL" id="SHL96217.1"/>
    </source>
</evidence>
<evidence type="ECO:0000256" key="14">
    <source>
        <dbReference type="ARBA" id="ARBA00023098"/>
    </source>
</evidence>
<dbReference type="EC" id="2.7.7.41" evidence="6 18"/>
<keyword evidence="10 18" id="KW-0808">Transferase</keyword>
<evidence type="ECO:0000256" key="11">
    <source>
        <dbReference type="ARBA" id="ARBA00022692"/>
    </source>
</evidence>
<dbReference type="PANTHER" id="PTHR46382:SF1">
    <property type="entry name" value="PHOSPHATIDATE CYTIDYLYLTRANSFERASE"/>
    <property type="match status" value="1"/>
</dbReference>
<keyword evidence="12 18" id="KW-0548">Nucleotidyltransferase</keyword>
<keyword evidence="13 19" id="KW-1133">Transmembrane helix</keyword>
<gene>
    <name evidence="20" type="ORF">SAMN05444159_7305</name>
</gene>
<dbReference type="EMBL" id="LT670844">
    <property type="protein sequence ID" value="SHL96217.1"/>
    <property type="molecule type" value="Genomic_DNA"/>
</dbReference>
<keyword evidence="11 18" id="KW-0812">Transmembrane</keyword>
<dbReference type="RefSeq" id="WP_079544313.1">
    <property type="nucleotide sequence ID" value="NZ_LT670844.1"/>
</dbReference>
<dbReference type="PANTHER" id="PTHR46382">
    <property type="entry name" value="PHOSPHATIDATE CYTIDYLYLTRANSFERASE"/>
    <property type="match status" value="1"/>
</dbReference>
<evidence type="ECO:0000256" key="2">
    <source>
        <dbReference type="ARBA" id="ARBA00004651"/>
    </source>
</evidence>
<dbReference type="GO" id="GO:0005886">
    <property type="term" value="C:plasma membrane"/>
    <property type="evidence" value="ECO:0007669"/>
    <property type="project" value="UniProtKB-SubCell"/>
</dbReference>
<feature type="transmembrane region" description="Helical" evidence="19">
    <location>
        <begin position="180"/>
        <end position="200"/>
    </location>
</feature>
<evidence type="ECO:0000313" key="21">
    <source>
        <dbReference type="Proteomes" id="UP000189935"/>
    </source>
</evidence>
<evidence type="ECO:0000256" key="3">
    <source>
        <dbReference type="ARBA" id="ARBA00005119"/>
    </source>
</evidence>
<accession>A0A1M7EX63</accession>
<evidence type="ECO:0000256" key="9">
    <source>
        <dbReference type="ARBA" id="ARBA00022516"/>
    </source>
</evidence>
<feature type="transmembrane region" description="Helical" evidence="19">
    <location>
        <begin position="138"/>
        <end position="160"/>
    </location>
</feature>
<dbReference type="OrthoDB" id="9799199at2"/>
<evidence type="ECO:0000256" key="6">
    <source>
        <dbReference type="ARBA" id="ARBA00012487"/>
    </source>
</evidence>
<feature type="transmembrane region" description="Helical" evidence="19">
    <location>
        <begin position="44"/>
        <end position="66"/>
    </location>
</feature>